<reference evidence="2" key="1">
    <citation type="submission" date="2017-06" db="EMBL/GenBank/DDBJ databases">
        <authorList>
            <person name="Guerrero Bustamante C.A."/>
            <person name="Bowman C.A."/>
            <person name="Russell D.A."/>
            <person name="Pope W.A."/>
            <person name="Jacobs-Sera D."/>
            <person name="Hatfull G.F."/>
        </authorList>
    </citation>
    <scope>NUCLEOTIDE SEQUENCE [LARGE SCALE GENOMIC DNA]</scope>
</reference>
<protein>
    <submittedName>
        <fullName evidence="2">Uncharacterized protein</fullName>
    </submittedName>
</protein>
<gene>
    <name evidence="2" type="primary">37</name>
    <name evidence="2" type="ORF">PBI_POUSHOU_37</name>
</gene>
<dbReference type="KEGG" id="vg:40104363"/>
<dbReference type="RefSeq" id="YP_009626549.1">
    <property type="nucleotide sequence ID" value="NC_042139.2"/>
</dbReference>
<keyword evidence="3" id="KW-1185">Reference proteome</keyword>
<evidence type="ECO:0000313" key="2">
    <source>
        <dbReference type="EMBL" id="ASJ78996.1"/>
    </source>
</evidence>
<dbReference type="GeneID" id="40104363"/>
<sequence>MGWIRKNDPFVGVDTPRAGNQVYCAASKKYRLVLGVENDAAISFMHDLKELLNKHVVNGELNIASSDAANPSEVVVIDEILAFITSDLGHENTHINLEITPVISVESREGNEHPFIRALTDDLLNRVNVLVRNSKLKTDERAETQNTHQEPPGSGKQ</sequence>
<accession>A0A220NQS9</accession>
<name>A0A220NQS9_9CAUD</name>
<feature type="region of interest" description="Disordered" evidence="1">
    <location>
        <begin position="135"/>
        <end position="157"/>
    </location>
</feature>
<dbReference type="EMBL" id="MF197383">
    <property type="protein sequence ID" value="ASJ78996.1"/>
    <property type="molecule type" value="Genomic_DNA"/>
</dbReference>
<dbReference type="Proteomes" id="UP000226097">
    <property type="component" value="Segment"/>
</dbReference>
<evidence type="ECO:0000313" key="3">
    <source>
        <dbReference type="Proteomes" id="UP000226097"/>
    </source>
</evidence>
<proteinExistence type="predicted"/>
<evidence type="ECO:0000256" key="1">
    <source>
        <dbReference type="SAM" id="MobiDB-lite"/>
    </source>
</evidence>
<organism evidence="2 3">
    <name type="scientific">Corynebacterium phage Poushou</name>
    <dbReference type="NCBI Taxonomy" id="2015851"/>
    <lineage>
        <taxon>Viruses</taxon>
        <taxon>Duplodnaviria</taxon>
        <taxon>Heunggongvirae</taxon>
        <taxon>Uroviricota</taxon>
        <taxon>Caudoviricetes</taxon>
        <taxon>Poushouvirus</taxon>
        <taxon>Poushouvirus Poushou</taxon>
    </lineage>
</organism>